<dbReference type="SUPFAM" id="SSF53756">
    <property type="entry name" value="UDP-Glycosyltransferase/glycogen phosphorylase"/>
    <property type="match status" value="1"/>
</dbReference>
<keyword evidence="2" id="KW-1185">Reference proteome</keyword>
<proteinExistence type="predicted"/>
<gene>
    <name evidence="1" type="ORF">HD592_000823</name>
</gene>
<evidence type="ECO:0000313" key="2">
    <source>
        <dbReference type="Proteomes" id="UP000617426"/>
    </source>
</evidence>
<dbReference type="Proteomes" id="UP000617426">
    <property type="component" value="Unassembled WGS sequence"/>
</dbReference>
<reference evidence="1" key="1">
    <citation type="submission" date="2020-08" db="EMBL/GenBank/DDBJ databases">
        <title>Sequencing the genomes of 1000 actinobacteria strains.</title>
        <authorList>
            <person name="Klenk H.-P."/>
        </authorList>
    </citation>
    <scope>NUCLEOTIDE SEQUENCE</scope>
    <source>
        <strain evidence="1">DSM 10695</strain>
    </source>
</reference>
<dbReference type="AlphaFoldDB" id="A0A923E1J9"/>
<dbReference type="EMBL" id="JACHMK010000001">
    <property type="protein sequence ID" value="MBB6334258.1"/>
    <property type="molecule type" value="Genomic_DNA"/>
</dbReference>
<protein>
    <submittedName>
        <fullName evidence="1">Uncharacterized protein</fullName>
    </submittedName>
</protein>
<comment type="caution">
    <text evidence="1">The sequence shown here is derived from an EMBL/GenBank/DDBJ whole genome shotgun (WGS) entry which is preliminary data.</text>
</comment>
<organism evidence="1 2">
    <name type="scientific">Schaalia hyovaginalis</name>
    <dbReference type="NCBI Taxonomy" id="29316"/>
    <lineage>
        <taxon>Bacteria</taxon>
        <taxon>Bacillati</taxon>
        <taxon>Actinomycetota</taxon>
        <taxon>Actinomycetes</taxon>
        <taxon>Actinomycetales</taxon>
        <taxon>Actinomycetaceae</taxon>
        <taxon>Schaalia</taxon>
    </lineage>
</organism>
<evidence type="ECO:0000313" key="1">
    <source>
        <dbReference type="EMBL" id="MBB6334258.1"/>
    </source>
</evidence>
<dbReference type="RefSeq" id="WP_184452109.1">
    <property type="nucleotide sequence ID" value="NZ_JACHMK010000001.1"/>
</dbReference>
<name>A0A923E1J9_9ACTO</name>
<sequence length="332" mass="36325">MRVLHVNDIASIGTHLVREARSRGLDWDLLPIARVDPAWSPRMRPVRRALRGAAWELRLCAKALPSDLIHVHGATVDAHTWWVPRPMALHLHGSDARIARYDLARRSCVERAITRAGLVFYTTPDLAEHVLDLRPDALLHPVVVDAAAAPRVRELPETGPIVFPSRWDDSKGGDRLFEVLRAVRSAAPEARIEGVDWGDRAGEAAKLGVRLVPRMSHDGYLSWLSTGRLAVGQATGVMGASELEAMTIGIPLVMPLLARWYSGDHPSLRDVPVVAERVDRLDDIPAAVREAVGEGMGLRAPTEAASWVAAHHGPSQAVDSLLASYGRWEAGR</sequence>
<dbReference type="Gene3D" id="3.40.50.2000">
    <property type="entry name" value="Glycogen Phosphorylase B"/>
    <property type="match status" value="2"/>
</dbReference>
<accession>A0A923E1J9</accession>